<dbReference type="Proteomes" id="UP000541352">
    <property type="component" value="Unassembled WGS sequence"/>
</dbReference>
<gene>
    <name evidence="8" type="ORF">FHS57_003642</name>
</gene>
<comment type="caution">
    <text evidence="8">The sequence shown here is derived from an EMBL/GenBank/DDBJ whole genome shotgun (WGS) entry which is preliminary data.</text>
</comment>
<dbReference type="RefSeq" id="WP_183976081.1">
    <property type="nucleotide sequence ID" value="NZ_JACIBY010000007.1"/>
</dbReference>
<feature type="domain" description="Heparin-sulfate lyase N-terminal" evidence="7">
    <location>
        <begin position="47"/>
        <end position="357"/>
    </location>
</feature>
<dbReference type="Gene3D" id="2.70.98.70">
    <property type="match status" value="1"/>
</dbReference>
<evidence type="ECO:0000256" key="2">
    <source>
        <dbReference type="ARBA" id="ARBA00022729"/>
    </source>
</evidence>
<feature type="chain" id="PRO_5031312495" description="Heparinase" evidence="5">
    <location>
        <begin position="22"/>
        <end position="678"/>
    </location>
</feature>
<dbReference type="Pfam" id="PF07940">
    <property type="entry name" value="Hepar_II_III_C"/>
    <property type="match status" value="1"/>
</dbReference>
<proteinExistence type="predicted"/>
<evidence type="ECO:0000259" key="7">
    <source>
        <dbReference type="Pfam" id="PF16889"/>
    </source>
</evidence>
<dbReference type="InterPro" id="IPR031680">
    <property type="entry name" value="Hepar_II_III_N"/>
</dbReference>
<dbReference type="SUPFAM" id="SSF48230">
    <property type="entry name" value="Chondroitin AC/alginate lyase"/>
    <property type="match status" value="1"/>
</dbReference>
<evidence type="ECO:0000256" key="1">
    <source>
        <dbReference type="ARBA" id="ARBA00004418"/>
    </source>
</evidence>
<evidence type="ECO:0000259" key="6">
    <source>
        <dbReference type="Pfam" id="PF07940"/>
    </source>
</evidence>
<name>A0A7W5ZMM4_9BACT</name>
<evidence type="ECO:0000256" key="5">
    <source>
        <dbReference type="SAM" id="SignalP"/>
    </source>
</evidence>
<keyword evidence="4" id="KW-0456">Lyase</keyword>
<evidence type="ECO:0000313" key="9">
    <source>
        <dbReference type="Proteomes" id="UP000541352"/>
    </source>
</evidence>
<evidence type="ECO:0000256" key="4">
    <source>
        <dbReference type="ARBA" id="ARBA00023239"/>
    </source>
</evidence>
<dbReference type="PANTHER" id="PTHR39210:SF1">
    <property type="entry name" value="HEPARIN-SULFATE LYASE"/>
    <property type="match status" value="1"/>
</dbReference>
<sequence>MQRRNTLLFSLLFFLSLNLFAQKSWQKIVTVEDVCESYPKEMQRLLSQLDLETKGLEQTREAYQKGDLVNACKALLAYYKNNGKVGFLRKTQPVKGTKTVASADTILKDVFVVQNVKGKVVYGADGHRDWYYKGPNNDREWAWLSNRHSQVLEVFEAYFDTGNPKYAQYIDGFLRDFIIKSWPYPAAKGSESIWRGLEVAARAKAWSKVFYGLINSEYLSPATQLLMLSSLPDHAHYNRNFHGGNNWLTMEISALATVATNFSEFKSSNEWLDYSIATIAESMKGQVYPDGTQTELTSHYHNVALDNFVLFKEICDRANKPLPDFFNQTIENMYGYIAHAIRPDGFRILNNDGDRGSDRAIVLEAAQKFNKSDWAYIASNGKTGSKPTDGPSYFFPWAGQLISRSGYDAQAHWSFFDIGPWGSGHQHNDKLHLSVSAYGRDLLVDAGRFAYTGETADKFRPYAKGSEGHNLLLIDGHGQKPGPTHAKSPLGDSYFKLHKDFDYAANSMSDFIDLEGKAEHRRALFYVRGAFWVVVDQIITDKPRQIEALWHWHPSCNVVKDNTTVKTQNQPGNLAIVPVSSQKFDITFIKGQEKPTIQGWYSREYNLYEPNTMSKFSTTIQSNDTLVWLLLPSEKETPKVNAKILTQNETEMSLEVKMKGKTWQLTIPYADSRGARLK</sequence>
<evidence type="ECO:0008006" key="10">
    <source>
        <dbReference type="Google" id="ProtNLM"/>
    </source>
</evidence>
<dbReference type="GO" id="GO:0042597">
    <property type="term" value="C:periplasmic space"/>
    <property type="evidence" value="ECO:0007669"/>
    <property type="project" value="UniProtKB-SubCell"/>
</dbReference>
<reference evidence="8 9" key="1">
    <citation type="submission" date="2020-08" db="EMBL/GenBank/DDBJ databases">
        <title>Genomic Encyclopedia of Type Strains, Phase IV (KMG-IV): sequencing the most valuable type-strain genomes for metagenomic binning, comparative biology and taxonomic classification.</title>
        <authorList>
            <person name="Goeker M."/>
        </authorList>
    </citation>
    <scope>NUCLEOTIDE SEQUENCE [LARGE SCALE GENOMIC DNA]</scope>
    <source>
        <strain evidence="8 9">DSM 17976</strain>
    </source>
</reference>
<dbReference type="GO" id="GO:0016829">
    <property type="term" value="F:lyase activity"/>
    <property type="evidence" value="ECO:0007669"/>
    <property type="project" value="UniProtKB-KW"/>
</dbReference>
<dbReference type="EMBL" id="JACIBY010000007">
    <property type="protein sequence ID" value="MBB3839633.1"/>
    <property type="molecule type" value="Genomic_DNA"/>
</dbReference>
<dbReference type="AlphaFoldDB" id="A0A7W5ZMM4"/>
<keyword evidence="3" id="KW-0574">Periplasm</keyword>
<dbReference type="PANTHER" id="PTHR39210">
    <property type="entry name" value="HEPARIN-SULFATE LYASE"/>
    <property type="match status" value="1"/>
</dbReference>
<evidence type="ECO:0000256" key="3">
    <source>
        <dbReference type="ARBA" id="ARBA00022764"/>
    </source>
</evidence>
<keyword evidence="2 5" id="KW-0732">Signal</keyword>
<dbReference type="Gene3D" id="1.50.10.100">
    <property type="entry name" value="Chondroitin AC/alginate lyase"/>
    <property type="match status" value="1"/>
</dbReference>
<feature type="signal peptide" evidence="5">
    <location>
        <begin position="1"/>
        <end position="21"/>
    </location>
</feature>
<protein>
    <recommendedName>
        <fullName evidence="10">Heparinase</fullName>
    </recommendedName>
</protein>
<dbReference type="InterPro" id="IPR008929">
    <property type="entry name" value="Chondroitin_lyas"/>
</dbReference>
<evidence type="ECO:0000313" key="8">
    <source>
        <dbReference type="EMBL" id="MBB3839633.1"/>
    </source>
</evidence>
<keyword evidence="9" id="KW-1185">Reference proteome</keyword>
<comment type="subcellular location">
    <subcellularLocation>
        <location evidence="1">Periplasm</location>
    </subcellularLocation>
</comment>
<dbReference type="Pfam" id="PF16889">
    <property type="entry name" value="Hepar_II_III_N"/>
    <property type="match status" value="1"/>
</dbReference>
<accession>A0A7W5ZMM4</accession>
<dbReference type="InterPro" id="IPR012480">
    <property type="entry name" value="Hepar_II_III_C"/>
</dbReference>
<organism evidence="8 9">
    <name type="scientific">Runella defluvii</name>
    <dbReference type="NCBI Taxonomy" id="370973"/>
    <lineage>
        <taxon>Bacteria</taxon>
        <taxon>Pseudomonadati</taxon>
        <taxon>Bacteroidota</taxon>
        <taxon>Cytophagia</taxon>
        <taxon>Cytophagales</taxon>
        <taxon>Spirosomataceae</taxon>
        <taxon>Runella</taxon>
    </lineage>
</organism>
<feature type="domain" description="Heparinase II/III-like C-terminal" evidence="6">
    <location>
        <begin position="412"/>
        <end position="619"/>
    </location>
</feature>